<dbReference type="STRING" id="706587.Desti_4866"/>
<dbReference type="RefSeq" id="WP_014812587.1">
    <property type="nucleotide sequence ID" value="NC_018025.1"/>
</dbReference>
<keyword evidence="6" id="KW-1185">Reference proteome</keyword>
<dbReference type="SUPFAM" id="SSF53850">
    <property type="entry name" value="Periplasmic binding protein-like II"/>
    <property type="match status" value="1"/>
</dbReference>
<feature type="domain" description="Solute-binding protein family 3/N-terminal" evidence="4">
    <location>
        <begin position="35"/>
        <end position="260"/>
    </location>
</feature>
<comment type="similarity">
    <text evidence="1">Belongs to the bacterial solute-binding protein 3 family.</text>
</comment>
<organism evidence="5 6">
    <name type="scientific">Desulfomonile tiedjei (strain ATCC 49306 / DSM 6799 / DCB-1)</name>
    <dbReference type="NCBI Taxonomy" id="706587"/>
    <lineage>
        <taxon>Bacteria</taxon>
        <taxon>Pseudomonadati</taxon>
        <taxon>Thermodesulfobacteriota</taxon>
        <taxon>Desulfomonilia</taxon>
        <taxon>Desulfomonilales</taxon>
        <taxon>Desulfomonilaceae</taxon>
        <taxon>Desulfomonile</taxon>
    </lineage>
</organism>
<dbReference type="eggNOG" id="COG0834">
    <property type="taxonomic scope" value="Bacteria"/>
</dbReference>
<dbReference type="OrthoDB" id="9777941at2"/>
<protein>
    <submittedName>
        <fullName evidence="5">Amino acid ABC transporter substrate-binding protein, PAAT family</fullName>
    </submittedName>
</protein>
<dbReference type="InterPro" id="IPR051455">
    <property type="entry name" value="Bact_solute-bind_prot3"/>
</dbReference>
<evidence type="ECO:0000256" key="1">
    <source>
        <dbReference type="ARBA" id="ARBA00010333"/>
    </source>
</evidence>
<dbReference type="InterPro" id="IPR001638">
    <property type="entry name" value="Solute-binding_3/MltF_N"/>
</dbReference>
<dbReference type="GO" id="GO:0030288">
    <property type="term" value="C:outer membrane-bounded periplasmic space"/>
    <property type="evidence" value="ECO:0007669"/>
    <property type="project" value="TreeGrafter"/>
</dbReference>
<dbReference type="Proteomes" id="UP000006055">
    <property type="component" value="Chromosome"/>
</dbReference>
<dbReference type="Pfam" id="PF00497">
    <property type="entry name" value="SBP_bac_3"/>
    <property type="match status" value="1"/>
</dbReference>
<evidence type="ECO:0000313" key="5">
    <source>
        <dbReference type="EMBL" id="AFM27480.1"/>
    </source>
</evidence>
<gene>
    <name evidence="5" type="ordered locus">Desti_4866</name>
</gene>
<dbReference type="GO" id="GO:0005576">
    <property type="term" value="C:extracellular region"/>
    <property type="evidence" value="ECO:0007669"/>
    <property type="project" value="TreeGrafter"/>
</dbReference>
<evidence type="ECO:0000259" key="4">
    <source>
        <dbReference type="SMART" id="SM00062"/>
    </source>
</evidence>
<reference evidence="6" key="1">
    <citation type="submission" date="2012-06" db="EMBL/GenBank/DDBJ databases">
        <title>Complete sequence of chromosome of Desulfomonile tiedjei DSM 6799.</title>
        <authorList>
            <person name="Lucas S."/>
            <person name="Copeland A."/>
            <person name="Lapidus A."/>
            <person name="Glavina del Rio T."/>
            <person name="Dalin E."/>
            <person name="Tice H."/>
            <person name="Bruce D."/>
            <person name="Goodwin L."/>
            <person name="Pitluck S."/>
            <person name="Peters L."/>
            <person name="Ovchinnikova G."/>
            <person name="Zeytun A."/>
            <person name="Lu M."/>
            <person name="Kyrpides N."/>
            <person name="Mavromatis K."/>
            <person name="Ivanova N."/>
            <person name="Brettin T."/>
            <person name="Detter J.C."/>
            <person name="Han C."/>
            <person name="Larimer F."/>
            <person name="Land M."/>
            <person name="Hauser L."/>
            <person name="Markowitz V."/>
            <person name="Cheng J.-F."/>
            <person name="Hugenholtz P."/>
            <person name="Woyke T."/>
            <person name="Wu D."/>
            <person name="Spring S."/>
            <person name="Schroeder M."/>
            <person name="Brambilla E."/>
            <person name="Klenk H.-P."/>
            <person name="Eisen J.A."/>
        </authorList>
    </citation>
    <scope>NUCLEOTIDE SEQUENCE [LARGE SCALE GENOMIC DNA]</scope>
    <source>
        <strain evidence="6">ATCC 49306 / DSM 6799 / DCB-1</strain>
    </source>
</reference>
<accession>I4CD39</accession>
<dbReference type="SMART" id="SM00062">
    <property type="entry name" value="PBPb"/>
    <property type="match status" value="1"/>
</dbReference>
<dbReference type="AlphaFoldDB" id="I4CD39"/>
<dbReference type="PANTHER" id="PTHR30085:SF6">
    <property type="entry name" value="ABC TRANSPORTER GLUTAMINE-BINDING PROTEIN GLNH"/>
    <property type="match status" value="1"/>
</dbReference>
<keyword evidence="2" id="KW-0813">Transport</keyword>
<proteinExistence type="inferred from homology"/>
<sequence length="276" mass="30584">MNRRIGIVFFLIVLLIPHSNAWSGATFDRVVGSNTVRLGAPYNIIPHGFLNSSGEWAGFEVDLAAELARHMNLKLDLVKVNEKTWRSMLSKGQIDAALCRIVHRRSLENEFDFSVPYFFDSPQVLVLKGSSKAVSDLKGQKIAAVQGSIFEKTAMSLLRQTGDDAAQKNVVSYPDRPACFMALGKDKIGGWLDSGMTLMEYSAKSPGRFELIPAGDSVEVVAIALPSNDSAWRDLVNFALQDMAADGTWKRIYDKWFGPDAPHPLPAKRTIEIWPE</sequence>
<evidence type="ECO:0000256" key="3">
    <source>
        <dbReference type="ARBA" id="ARBA00022729"/>
    </source>
</evidence>
<evidence type="ECO:0000256" key="2">
    <source>
        <dbReference type="ARBA" id="ARBA00022448"/>
    </source>
</evidence>
<dbReference type="HOGENOM" id="CLU_019602_18_4_7"/>
<dbReference type="GO" id="GO:0006865">
    <property type="term" value="P:amino acid transport"/>
    <property type="evidence" value="ECO:0007669"/>
    <property type="project" value="TreeGrafter"/>
</dbReference>
<dbReference type="EMBL" id="CP003360">
    <property type="protein sequence ID" value="AFM27480.1"/>
    <property type="molecule type" value="Genomic_DNA"/>
</dbReference>
<name>I4CD39_DESTA</name>
<dbReference type="KEGG" id="dti:Desti_4866"/>
<evidence type="ECO:0000313" key="6">
    <source>
        <dbReference type="Proteomes" id="UP000006055"/>
    </source>
</evidence>
<dbReference type="PANTHER" id="PTHR30085">
    <property type="entry name" value="AMINO ACID ABC TRANSPORTER PERMEASE"/>
    <property type="match status" value="1"/>
</dbReference>
<keyword evidence="3" id="KW-0732">Signal</keyword>
<dbReference type="Gene3D" id="3.40.190.10">
    <property type="entry name" value="Periplasmic binding protein-like II"/>
    <property type="match status" value="2"/>
</dbReference>